<dbReference type="Gene3D" id="3.40.430.10">
    <property type="entry name" value="Dihydrofolate Reductase, subunit A"/>
    <property type="match status" value="2"/>
</dbReference>
<reference evidence="2" key="2">
    <citation type="submission" date="2020-09" db="EMBL/GenBank/DDBJ databases">
        <authorList>
            <person name="Sun Q."/>
            <person name="Zhou Y."/>
        </authorList>
    </citation>
    <scope>NUCLEOTIDE SEQUENCE</scope>
    <source>
        <strain evidence="2">CGMCC 1.12785</strain>
    </source>
</reference>
<dbReference type="EMBL" id="BMFY01000003">
    <property type="protein sequence ID" value="GGA08356.1"/>
    <property type="molecule type" value="Genomic_DNA"/>
</dbReference>
<proteinExistence type="predicted"/>
<dbReference type="GO" id="GO:0009231">
    <property type="term" value="P:riboflavin biosynthetic process"/>
    <property type="evidence" value="ECO:0007669"/>
    <property type="project" value="InterPro"/>
</dbReference>
<evidence type="ECO:0000313" key="2">
    <source>
        <dbReference type="EMBL" id="GGA08356.1"/>
    </source>
</evidence>
<reference evidence="2" key="1">
    <citation type="journal article" date="2014" name="Int. J. Syst. Evol. Microbiol.">
        <title>Complete genome sequence of Corynebacterium casei LMG S-19264T (=DSM 44701T), isolated from a smear-ripened cheese.</title>
        <authorList>
            <consortium name="US DOE Joint Genome Institute (JGI-PGF)"/>
            <person name="Walter F."/>
            <person name="Albersmeier A."/>
            <person name="Kalinowski J."/>
            <person name="Ruckert C."/>
        </authorList>
    </citation>
    <scope>NUCLEOTIDE SEQUENCE</scope>
    <source>
        <strain evidence="2">CGMCC 1.12785</strain>
    </source>
</reference>
<dbReference type="InterPro" id="IPR024072">
    <property type="entry name" value="DHFR-like_dom_sf"/>
</dbReference>
<accession>A0A8J2XEH9</accession>
<dbReference type="GO" id="GO:0008703">
    <property type="term" value="F:5-amino-6-(5-phosphoribosylamino)uracil reductase activity"/>
    <property type="evidence" value="ECO:0007669"/>
    <property type="project" value="InterPro"/>
</dbReference>
<comment type="caution">
    <text evidence="2">The sequence shown here is derived from an EMBL/GenBank/DDBJ whole genome shotgun (WGS) entry which is preliminary data.</text>
</comment>
<name>A0A8J2XEH9_9MICO</name>
<sequence>MTSPAEQPGPASSGAADQPPLLISLVQSLNGSYAADGWTTAISNDDDFGYFRELRRAAGAVIIDRRTALNPQLPRINAPGKALERTPVHVLSRTDPARLQAELDRTGLGYRAHGIGGAQGREPERIRAVVPALARKDPAAPLLCEAGPHLAYRLLAAYPGAELHLSISPLYLHGPGTQASSLQARIPLRLTGTERRGNQMILRYRHR</sequence>
<evidence type="ECO:0000259" key="1">
    <source>
        <dbReference type="Pfam" id="PF01872"/>
    </source>
</evidence>
<dbReference type="RefSeq" id="WP_188549734.1">
    <property type="nucleotide sequence ID" value="NZ_BMFY01000003.1"/>
</dbReference>
<dbReference type="InterPro" id="IPR002734">
    <property type="entry name" value="RibDG_C"/>
</dbReference>
<dbReference type="SUPFAM" id="SSF53597">
    <property type="entry name" value="Dihydrofolate reductase-like"/>
    <property type="match status" value="1"/>
</dbReference>
<dbReference type="Pfam" id="PF01872">
    <property type="entry name" value="RibD_C"/>
    <property type="match status" value="1"/>
</dbReference>
<dbReference type="Proteomes" id="UP000616114">
    <property type="component" value="Unassembled WGS sequence"/>
</dbReference>
<evidence type="ECO:0000313" key="3">
    <source>
        <dbReference type="Proteomes" id="UP000616114"/>
    </source>
</evidence>
<organism evidence="2 3">
    <name type="scientific">Sediminivirga luteola</name>
    <dbReference type="NCBI Taxonomy" id="1774748"/>
    <lineage>
        <taxon>Bacteria</taxon>
        <taxon>Bacillati</taxon>
        <taxon>Actinomycetota</taxon>
        <taxon>Actinomycetes</taxon>
        <taxon>Micrococcales</taxon>
        <taxon>Brevibacteriaceae</taxon>
        <taxon>Sediminivirga</taxon>
    </lineage>
</organism>
<gene>
    <name evidence="2" type="ORF">GCM10011333_09040</name>
</gene>
<protein>
    <recommendedName>
        <fullName evidence="1">Bacterial bifunctional deaminase-reductase C-terminal domain-containing protein</fullName>
    </recommendedName>
</protein>
<keyword evidence="3" id="KW-1185">Reference proteome</keyword>
<feature type="domain" description="Bacterial bifunctional deaminase-reductase C-terminal" evidence="1">
    <location>
        <begin position="22"/>
        <end position="202"/>
    </location>
</feature>
<dbReference type="AlphaFoldDB" id="A0A8J2XEH9"/>